<name>A0A6G1SFS6_9ACAR</name>
<dbReference type="GO" id="GO:0031201">
    <property type="term" value="C:SNARE complex"/>
    <property type="evidence" value="ECO:0007669"/>
    <property type="project" value="TreeGrafter"/>
</dbReference>
<dbReference type="AlphaFoldDB" id="A0A6G1SFS6"/>
<reference evidence="12" key="1">
    <citation type="submission" date="2018-10" db="EMBL/GenBank/DDBJ databases">
        <title>Transcriptome assembly of Aceria tosichella (Wheat curl mite) Type 2.</title>
        <authorList>
            <person name="Scully E.D."/>
            <person name="Geib S.M."/>
            <person name="Palmer N.A."/>
            <person name="Gupta A.K."/>
            <person name="Sarath G."/>
            <person name="Tatineni S."/>
        </authorList>
    </citation>
    <scope>NUCLEOTIDE SEQUENCE</scope>
    <source>
        <strain evidence="12">LincolnNE</strain>
    </source>
</reference>
<keyword evidence="5 11" id="KW-0812">Transmembrane</keyword>
<dbReference type="GO" id="GO:0005801">
    <property type="term" value="C:cis-Golgi network"/>
    <property type="evidence" value="ECO:0007669"/>
    <property type="project" value="InterPro"/>
</dbReference>
<evidence type="ECO:0000256" key="10">
    <source>
        <dbReference type="SAM" id="MobiDB-lite"/>
    </source>
</evidence>
<dbReference type="GO" id="GO:0006906">
    <property type="term" value="P:vesicle fusion"/>
    <property type="evidence" value="ECO:0007669"/>
    <property type="project" value="TreeGrafter"/>
</dbReference>
<dbReference type="Pfam" id="PF12352">
    <property type="entry name" value="V-SNARE_C"/>
    <property type="match status" value="1"/>
</dbReference>
<evidence type="ECO:0000256" key="1">
    <source>
        <dbReference type="ARBA" id="ARBA00004409"/>
    </source>
</evidence>
<dbReference type="GO" id="GO:0048219">
    <property type="term" value="P:inter-Golgi cisterna vesicle-mediated transport"/>
    <property type="evidence" value="ECO:0007669"/>
    <property type="project" value="TreeGrafter"/>
</dbReference>
<feature type="transmembrane region" description="Helical" evidence="11">
    <location>
        <begin position="104"/>
        <end position="123"/>
    </location>
</feature>
<dbReference type="InterPro" id="IPR023601">
    <property type="entry name" value="Golgi_SNAP_su1"/>
</dbReference>
<evidence type="ECO:0000313" key="12">
    <source>
        <dbReference type="EMBL" id="MDE48770.1"/>
    </source>
</evidence>
<dbReference type="GO" id="GO:0015031">
    <property type="term" value="P:protein transport"/>
    <property type="evidence" value="ECO:0007669"/>
    <property type="project" value="UniProtKB-KW"/>
</dbReference>
<evidence type="ECO:0000256" key="6">
    <source>
        <dbReference type="ARBA" id="ARBA00022927"/>
    </source>
</evidence>
<feature type="region of interest" description="Disordered" evidence="10">
    <location>
        <begin position="1"/>
        <end position="32"/>
    </location>
</feature>
<evidence type="ECO:0000256" key="7">
    <source>
        <dbReference type="ARBA" id="ARBA00022989"/>
    </source>
</evidence>
<dbReference type="GO" id="GO:0000139">
    <property type="term" value="C:Golgi membrane"/>
    <property type="evidence" value="ECO:0007669"/>
    <property type="project" value="UniProtKB-SubCell"/>
</dbReference>
<dbReference type="GO" id="GO:0005797">
    <property type="term" value="C:Golgi medial cisterna"/>
    <property type="evidence" value="ECO:0007669"/>
    <property type="project" value="TreeGrafter"/>
</dbReference>
<keyword evidence="7 11" id="KW-1133">Transmembrane helix</keyword>
<gene>
    <name evidence="12" type="primary">GOSR1</name>
    <name evidence="12" type="ORF">g.19777</name>
</gene>
<keyword evidence="6" id="KW-0653">Protein transport</keyword>
<evidence type="ECO:0000256" key="11">
    <source>
        <dbReference type="SAM" id="Phobius"/>
    </source>
</evidence>
<protein>
    <recommendedName>
        <fullName evidence="3">Golgi SNAP receptor complex member 1</fullName>
    </recommendedName>
</protein>
<comment type="subcellular location">
    <subcellularLocation>
        <location evidence="1">Golgi apparatus membrane</location>
        <topology evidence="1">Single-pass type IV membrane protein</topology>
    </subcellularLocation>
</comment>
<evidence type="ECO:0000256" key="3">
    <source>
        <dbReference type="ARBA" id="ARBA00015612"/>
    </source>
</evidence>
<keyword evidence="12" id="KW-0675">Receptor</keyword>
<comment type="similarity">
    <text evidence="2">Belongs to the GOSR1 family.</text>
</comment>
<evidence type="ECO:0000256" key="2">
    <source>
        <dbReference type="ARBA" id="ARBA00008473"/>
    </source>
</evidence>
<dbReference type="GO" id="GO:0006888">
    <property type="term" value="P:endoplasmic reticulum to Golgi vesicle-mediated transport"/>
    <property type="evidence" value="ECO:0007669"/>
    <property type="project" value="InterPro"/>
</dbReference>
<proteinExistence type="inferred from homology"/>
<organism evidence="12">
    <name type="scientific">Aceria tosichella</name>
    <name type="common">wheat curl mite</name>
    <dbReference type="NCBI Taxonomy" id="561515"/>
    <lineage>
        <taxon>Eukaryota</taxon>
        <taxon>Metazoa</taxon>
        <taxon>Ecdysozoa</taxon>
        <taxon>Arthropoda</taxon>
        <taxon>Chelicerata</taxon>
        <taxon>Arachnida</taxon>
        <taxon>Acari</taxon>
        <taxon>Acariformes</taxon>
        <taxon>Trombidiformes</taxon>
        <taxon>Prostigmata</taxon>
        <taxon>Eupodina</taxon>
        <taxon>Eriophyoidea</taxon>
        <taxon>Eriophyidae</taxon>
        <taxon>Eriophyinae</taxon>
        <taxon>Aceriini</taxon>
        <taxon>Aceria</taxon>
    </lineage>
</organism>
<accession>A0A6G1SFS6</accession>
<evidence type="ECO:0000256" key="5">
    <source>
        <dbReference type="ARBA" id="ARBA00022692"/>
    </source>
</evidence>
<sequence length="124" mass="14419">MSHDSYNRPHQRSTILNFDQDDDDVGHNGDNGVKEALLRESGHLTNSERLLDEQYELAWKTRENLMHQRSAISSMRESLNNITGRFTVVNDLVKRIKIRKRRDTIIVAIVFSICLGLLLYHMLL</sequence>
<evidence type="ECO:0000256" key="8">
    <source>
        <dbReference type="ARBA" id="ARBA00023034"/>
    </source>
</evidence>
<dbReference type="EMBL" id="GGYP01003999">
    <property type="protein sequence ID" value="MDE48770.1"/>
    <property type="molecule type" value="Transcribed_RNA"/>
</dbReference>
<evidence type="ECO:0000256" key="4">
    <source>
        <dbReference type="ARBA" id="ARBA00022448"/>
    </source>
</evidence>
<keyword evidence="4" id="KW-0813">Transport</keyword>
<dbReference type="PANTHER" id="PTHR21094">
    <property type="entry name" value="GOS-28 SNARE- RELATED"/>
    <property type="match status" value="1"/>
</dbReference>
<keyword evidence="9 11" id="KW-0472">Membrane</keyword>
<dbReference type="PANTHER" id="PTHR21094:SF2">
    <property type="entry name" value="GOLGI SNAP RECEPTOR COMPLEX MEMBER 1"/>
    <property type="match status" value="1"/>
</dbReference>
<keyword evidence="8" id="KW-0333">Golgi apparatus</keyword>
<dbReference type="GO" id="GO:0005484">
    <property type="term" value="F:SNAP receptor activity"/>
    <property type="evidence" value="ECO:0007669"/>
    <property type="project" value="TreeGrafter"/>
</dbReference>
<evidence type="ECO:0000256" key="9">
    <source>
        <dbReference type="ARBA" id="ARBA00023136"/>
    </source>
</evidence>